<comment type="similarity">
    <text evidence="1">Belongs to the ATG14 family.</text>
</comment>
<dbReference type="InterPro" id="IPR018791">
    <property type="entry name" value="UV_resistance/autophagy_Atg14"/>
</dbReference>
<reference evidence="6 7" key="1">
    <citation type="journal article" date="2015" name="Environ. Microbiol.">
        <title>Metagenome sequence of Elaphomyces granulatus from sporocarp tissue reveals Ascomycota ectomycorrhizal fingerprints of genome expansion and a Proteobacteria-rich microbiome.</title>
        <authorList>
            <person name="Quandt C.A."/>
            <person name="Kohler A."/>
            <person name="Hesse C.N."/>
            <person name="Sharpton T.J."/>
            <person name="Martin F."/>
            <person name="Spatafora J.W."/>
        </authorList>
    </citation>
    <scope>NUCLEOTIDE SEQUENCE [LARGE SCALE GENOMIC DNA]</scope>
    <source>
        <strain evidence="6 7">OSC145934</strain>
    </source>
</reference>
<feature type="compositionally biased region" description="Basic residues" evidence="5">
    <location>
        <begin position="108"/>
        <end position="117"/>
    </location>
</feature>
<feature type="compositionally biased region" description="Basic and acidic residues" evidence="5">
    <location>
        <begin position="368"/>
        <end position="377"/>
    </location>
</feature>
<dbReference type="OrthoDB" id="72772at2759"/>
<dbReference type="AlphaFoldDB" id="A0A232LWI5"/>
<dbReference type="GO" id="GO:0000149">
    <property type="term" value="F:SNARE binding"/>
    <property type="evidence" value="ECO:0007669"/>
    <property type="project" value="TreeGrafter"/>
</dbReference>
<dbReference type="PANTHER" id="PTHR15157:SF5">
    <property type="entry name" value="UV RADIATION RESISTANCE-ASSOCIATED GENE PROTEIN"/>
    <property type="match status" value="1"/>
</dbReference>
<feature type="region of interest" description="Disordered" evidence="5">
    <location>
        <begin position="569"/>
        <end position="592"/>
    </location>
</feature>
<dbReference type="Pfam" id="PF10186">
    <property type="entry name" value="ATG14"/>
    <property type="match status" value="1"/>
</dbReference>
<dbReference type="PANTHER" id="PTHR15157">
    <property type="entry name" value="UV RADIATION RESISTANCE-ASSOCIATED GENE PROTEIN"/>
    <property type="match status" value="1"/>
</dbReference>
<dbReference type="EMBL" id="NPHW01004058">
    <property type="protein sequence ID" value="OXV08519.1"/>
    <property type="molecule type" value="Genomic_DNA"/>
</dbReference>
<proteinExistence type="inferred from homology"/>
<evidence type="ECO:0000256" key="5">
    <source>
        <dbReference type="SAM" id="MobiDB-lite"/>
    </source>
</evidence>
<feature type="coiled-coil region" evidence="4">
    <location>
        <begin position="283"/>
        <end position="310"/>
    </location>
</feature>
<dbReference type="Proteomes" id="UP000243515">
    <property type="component" value="Unassembled WGS sequence"/>
</dbReference>
<dbReference type="GO" id="GO:0035493">
    <property type="term" value="P:SNARE complex assembly"/>
    <property type="evidence" value="ECO:0007669"/>
    <property type="project" value="TreeGrafter"/>
</dbReference>
<gene>
    <name evidence="6" type="ORF">Egran_03715</name>
</gene>
<evidence type="ECO:0000256" key="4">
    <source>
        <dbReference type="SAM" id="Coils"/>
    </source>
</evidence>
<protein>
    <recommendedName>
        <fullName evidence="2">Autophagy-related protein 14</fullName>
    </recommendedName>
</protein>
<feature type="region of interest" description="Disordered" evidence="5">
    <location>
        <begin position="358"/>
        <end position="379"/>
    </location>
</feature>
<organism evidence="6 7">
    <name type="scientific">Elaphomyces granulatus</name>
    <dbReference type="NCBI Taxonomy" id="519963"/>
    <lineage>
        <taxon>Eukaryota</taxon>
        <taxon>Fungi</taxon>
        <taxon>Dikarya</taxon>
        <taxon>Ascomycota</taxon>
        <taxon>Pezizomycotina</taxon>
        <taxon>Eurotiomycetes</taxon>
        <taxon>Eurotiomycetidae</taxon>
        <taxon>Eurotiales</taxon>
        <taxon>Elaphomycetaceae</taxon>
        <taxon>Elaphomyces</taxon>
    </lineage>
</organism>
<sequence>MSRPEDPLTRNDIASNRRERPWLFSWNRKLRHLQGISVRNLLITPSNRPRGKTIDDEDIYNTLRSPAKILAQNEGRIVPYSRSFTNLTLSASHSATQLASSDNEIQKGPKRRIRRRSTLPWSGGNPETRQIKLEDVMRGRMVDTWFSIHCDGIESPVYISEVVEKAANPSYHFFDLNICGPHVARLDTMTFKLWAKTADMSEYILLVELRLSLRSLQFVGKTLESFHQPLPSNSVLFHFADGIYTNLTDLPPTEVTPSAKAWDKVHSKGDVQSASSYDALMRLANLDDCIQDALATREKLEVQISTILEKNQDDLNTVNEDSRAREKLSLTKRAVAAERRELRGAAKRKEELISSIRARRNSMAEGRQSQDRTRSHLPDAQQTLASRVNLLESNVEDSRGQIRRICEELLTVYPIEPVPDTPLAFTIAGLELPNSSFEDIDRTSVAAALGYTAHLVYLLSFYLSVPIPYPVQPYLSHSVIQDPISVSLPQRTFPLYPVNVQSRFEYGVFLLNKDIEFLMNRRGLRVLDIRHTLPNLKYLLYVLTAGTSELPSRKAGGVRGLLWGQLATPTQSRRNSEDSVASGEPVQSRKPFEPFFKMNGHGHGHGHVGLDKDRRHHVASPLAAPLVSTASSAQISRA</sequence>
<comment type="caution">
    <text evidence="6">The sequence shown here is derived from an EMBL/GenBank/DDBJ whole genome shotgun (WGS) entry which is preliminary data.</text>
</comment>
<dbReference type="GO" id="GO:0005768">
    <property type="term" value="C:endosome"/>
    <property type="evidence" value="ECO:0007669"/>
    <property type="project" value="TreeGrafter"/>
</dbReference>
<evidence type="ECO:0000256" key="2">
    <source>
        <dbReference type="ARBA" id="ARBA00013807"/>
    </source>
</evidence>
<evidence type="ECO:0000313" key="7">
    <source>
        <dbReference type="Proteomes" id="UP000243515"/>
    </source>
</evidence>
<evidence type="ECO:0000313" key="6">
    <source>
        <dbReference type="EMBL" id="OXV08519.1"/>
    </source>
</evidence>
<evidence type="ECO:0000256" key="3">
    <source>
        <dbReference type="ARBA" id="ARBA00023054"/>
    </source>
</evidence>
<dbReference type="GO" id="GO:0000323">
    <property type="term" value="C:lytic vacuole"/>
    <property type="evidence" value="ECO:0007669"/>
    <property type="project" value="TreeGrafter"/>
</dbReference>
<accession>A0A232LWI5</accession>
<dbReference type="GO" id="GO:0032991">
    <property type="term" value="C:protein-containing complex"/>
    <property type="evidence" value="ECO:0007669"/>
    <property type="project" value="UniProtKB-ARBA"/>
</dbReference>
<feature type="region of interest" description="Disordered" evidence="5">
    <location>
        <begin position="98"/>
        <end position="124"/>
    </location>
</feature>
<name>A0A232LWI5_9EURO</name>
<evidence type="ECO:0000256" key="1">
    <source>
        <dbReference type="ARBA" id="ARBA00009574"/>
    </source>
</evidence>
<keyword evidence="7" id="KW-1185">Reference proteome</keyword>
<keyword evidence="3 4" id="KW-0175">Coiled coil</keyword>